<evidence type="ECO:0000256" key="1">
    <source>
        <dbReference type="SAM" id="MobiDB-lite"/>
    </source>
</evidence>
<reference evidence="3 4" key="1">
    <citation type="submission" date="2017-10" db="EMBL/GenBank/DDBJ databases">
        <title>The draft genome sequence of Williamsia sp. BULT 1.1 isolated from the semi-arid grassland soils from South Africa.</title>
        <authorList>
            <person name="Kabwe M.H."/>
            <person name="Govender N."/>
            <person name="Mutseka Lunga P."/>
            <person name="Vikram S."/>
            <person name="Makhalanyane T.P."/>
        </authorList>
    </citation>
    <scope>NUCLEOTIDE SEQUENCE [LARGE SCALE GENOMIC DNA]</scope>
    <source>
        <strain evidence="3 4">BULT 1.1</strain>
    </source>
</reference>
<accession>A0A2G3PRC1</accession>
<organism evidence="3 4">
    <name type="scientific">Williamsia marianensis</name>
    <dbReference type="NCBI Taxonomy" id="85044"/>
    <lineage>
        <taxon>Bacteria</taxon>
        <taxon>Bacillati</taxon>
        <taxon>Actinomycetota</taxon>
        <taxon>Actinomycetes</taxon>
        <taxon>Mycobacteriales</taxon>
        <taxon>Nocardiaceae</taxon>
        <taxon>Williamsia</taxon>
    </lineage>
</organism>
<dbReference type="RefSeq" id="WP_099382306.1">
    <property type="nucleotide sequence ID" value="NZ_PEBD01000005.1"/>
</dbReference>
<dbReference type="GO" id="GO:0016020">
    <property type="term" value="C:membrane"/>
    <property type="evidence" value="ECO:0007669"/>
    <property type="project" value="TreeGrafter"/>
</dbReference>
<dbReference type="EMBL" id="PEBD01000005">
    <property type="protein sequence ID" value="PHV67622.1"/>
    <property type="molecule type" value="Genomic_DNA"/>
</dbReference>
<dbReference type="Gene3D" id="3.40.50.1820">
    <property type="entry name" value="alpha/beta hydrolase"/>
    <property type="match status" value="1"/>
</dbReference>
<comment type="caution">
    <text evidence="3">The sequence shown here is derived from an EMBL/GenBank/DDBJ whole genome shotgun (WGS) entry which is preliminary data.</text>
</comment>
<dbReference type="SUPFAM" id="SSF53474">
    <property type="entry name" value="alpha/beta-Hydrolases"/>
    <property type="match status" value="1"/>
</dbReference>
<dbReference type="AlphaFoldDB" id="A0A2G3PRC1"/>
<dbReference type="Proteomes" id="UP000225108">
    <property type="component" value="Unassembled WGS sequence"/>
</dbReference>
<dbReference type="PANTHER" id="PTHR43798">
    <property type="entry name" value="MONOACYLGLYCEROL LIPASE"/>
    <property type="match status" value="1"/>
</dbReference>
<dbReference type="GO" id="GO:0003824">
    <property type="term" value="F:catalytic activity"/>
    <property type="evidence" value="ECO:0007669"/>
    <property type="project" value="UniProtKB-ARBA"/>
</dbReference>
<dbReference type="InterPro" id="IPR000073">
    <property type="entry name" value="AB_hydrolase_1"/>
</dbReference>
<feature type="domain" description="AB hydrolase-1" evidence="2">
    <location>
        <begin position="46"/>
        <end position="289"/>
    </location>
</feature>
<dbReference type="InterPro" id="IPR029058">
    <property type="entry name" value="AB_hydrolase_fold"/>
</dbReference>
<evidence type="ECO:0000313" key="3">
    <source>
        <dbReference type="EMBL" id="PHV67622.1"/>
    </source>
</evidence>
<feature type="region of interest" description="Disordered" evidence="1">
    <location>
        <begin position="1"/>
        <end position="26"/>
    </location>
</feature>
<evidence type="ECO:0000313" key="4">
    <source>
        <dbReference type="Proteomes" id="UP000225108"/>
    </source>
</evidence>
<dbReference type="Pfam" id="PF00561">
    <property type="entry name" value="Abhydrolase_1"/>
    <property type="match status" value="1"/>
</dbReference>
<dbReference type="InterPro" id="IPR050266">
    <property type="entry name" value="AB_hydrolase_sf"/>
</dbReference>
<gene>
    <name evidence="3" type="ORF">CSW57_08105</name>
</gene>
<protein>
    <recommendedName>
        <fullName evidence="2">AB hydrolase-1 domain-containing protein</fullName>
    </recommendedName>
</protein>
<sequence>MGSKDGSVNRGREPRRLRAVPSTQNDPQFATLHGYKRAFRMAGSGPAVLLLHGIGDNSLAWEPVFEQLSEKYTVIAPDLLGHGLSDRPRADYSVSAFANGMRDLLTYLDIERVTVVGHSLGGGVAGQFAYQYPEMVERLVLIGTGGVTKGVNPALRALSLPLSELALGVISVPGVFPTFSTVARMMQNLLPMAMFRDNTEVVRVLERMPEKGSAEVFARTLRSAVDWRGQVVTMLDRCYLSAAIPTLIVWGSDDQVIPVSHAHMLHSAMPDSQLEIFEKSGHFPFRDEPDRFVDLFLRFVSATKPASITRNDVKVALRQGPPPRPLTGDPHTQIAVLDAIDSDERSAT</sequence>
<name>A0A2G3PRC1_WILMA</name>
<proteinExistence type="predicted"/>
<dbReference type="PRINTS" id="PR00111">
    <property type="entry name" value="ABHYDROLASE"/>
</dbReference>
<dbReference type="PANTHER" id="PTHR43798:SF33">
    <property type="entry name" value="HYDROLASE, PUTATIVE (AFU_ORTHOLOGUE AFUA_2G14860)-RELATED"/>
    <property type="match status" value="1"/>
</dbReference>
<evidence type="ECO:0000259" key="2">
    <source>
        <dbReference type="Pfam" id="PF00561"/>
    </source>
</evidence>